<reference evidence="2" key="1">
    <citation type="submission" date="2016-10" db="EMBL/GenBank/DDBJ databases">
        <authorList>
            <person name="Benchimol M."/>
            <person name="Almeida L.G."/>
            <person name="Vasconcelos A.T."/>
            <person name="Perreira-Neves A."/>
            <person name="Rosa I.A."/>
            <person name="Tasca T."/>
            <person name="Bogo M.R."/>
            <person name="de Souza W."/>
        </authorList>
    </citation>
    <scope>NUCLEOTIDE SEQUENCE [LARGE SCALE GENOMIC DNA]</scope>
    <source>
        <strain evidence="2">K</strain>
    </source>
</reference>
<dbReference type="PANTHER" id="PTHR22950:SF349">
    <property type="entry name" value="AMINO ACID TRANSPORTER TRANSMEMBRANE DOMAIN-CONTAINING PROTEIN"/>
    <property type="match status" value="1"/>
</dbReference>
<dbReference type="PANTHER" id="PTHR22950">
    <property type="entry name" value="AMINO ACID TRANSPORTER"/>
    <property type="match status" value="1"/>
</dbReference>
<feature type="transmembrane region" description="Helical" evidence="1">
    <location>
        <begin position="272"/>
        <end position="292"/>
    </location>
</feature>
<evidence type="ECO:0000313" key="3">
    <source>
        <dbReference type="Proteomes" id="UP000179807"/>
    </source>
</evidence>
<evidence type="ECO:0000313" key="2">
    <source>
        <dbReference type="EMBL" id="OHT05129.1"/>
    </source>
</evidence>
<feature type="transmembrane region" description="Helical" evidence="1">
    <location>
        <begin position="75"/>
        <end position="98"/>
    </location>
</feature>
<dbReference type="GeneID" id="94840133"/>
<comment type="caution">
    <text evidence="2">The sequence shown here is derived from an EMBL/GenBank/DDBJ whole genome shotgun (WGS) entry which is preliminary data.</text>
</comment>
<sequence>MTFSISIFFMFGGDLRVSDFRFQAQTKERNFVLFPPAPTKDRISMFTAVMFLLKIGIASDPFMSSQNYDCGIIQAFLLCFALLLLMQLSIHLYIKCWFFGAAYNYTDLFSIIFGHRFRFIPIFLNVAIFSSFIIWHTYEIYHNLQLFIIELWPSSSSFLTNKWFLSYFINSFTLIPIILVKRLTHLKFIAYAGNISVLVAMICAISIFYHQYMNNETMMSQGKQMKLFSSDLKSSLECINSFNEAFFIHSMIQLIFCDMNNPTISRCLGATWIQGIISAFVHFIGYLICTFASTDRKEMNFFYNFDPHLPEVFCGRIATYIITITSSQIYTYYLSTQLSAVVFTVRTFDAAPVFILGMNLIFLTIGLNFISELIITIFDFVASVGFVFLIYVFPCVFYLKLYRFSRPVMSFLAIFLMVIGIPLSAVLMYFSLTFHL</sequence>
<feature type="transmembrane region" description="Helical" evidence="1">
    <location>
        <begin position="119"/>
        <end position="138"/>
    </location>
</feature>
<feature type="transmembrane region" description="Helical" evidence="1">
    <location>
        <begin position="377"/>
        <end position="399"/>
    </location>
</feature>
<keyword evidence="1" id="KW-0472">Membrane</keyword>
<dbReference type="RefSeq" id="XP_068358265.1">
    <property type="nucleotide sequence ID" value="XM_068505429.1"/>
</dbReference>
<evidence type="ECO:0000256" key="1">
    <source>
        <dbReference type="SAM" id="Phobius"/>
    </source>
</evidence>
<name>A0A1J4K125_9EUKA</name>
<feature type="transmembrane region" description="Helical" evidence="1">
    <location>
        <begin position="188"/>
        <end position="209"/>
    </location>
</feature>
<dbReference type="GO" id="GO:0005774">
    <property type="term" value="C:vacuolar membrane"/>
    <property type="evidence" value="ECO:0007669"/>
    <property type="project" value="TreeGrafter"/>
</dbReference>
<dbReference type="Proteomes" id="UP000179807">
    <property type="component" value="Unassembled WGS sequence"/>
</dbReference>
<keyword evidence="1" id="KW-1133">Transmembrane helix</keyword>
<organism evidence="2 3">
    <name type="scientific">Tritrichomonas foetus</name>
    <dbReference type="NCBI Taxonomy" id="1144522"/>
    <lineage>
        <taxon>Eukaryota</taxon>
        <taxon>Metamonada</taxon>
        <taxon>Parabasalia</taxon>
        <taxon>Tritrichomonadida</taxon>
        <taxon>Tritrichomonadidae</taxon>
        <taxon>Tritrichomonas</taxon>
    </lineage>
</organism>
<feature type="transmembrane region" description="Helical" evidence="1">
    <location>
        <begin position="411"/>
        <end position="432"/>
    </location>
</feature>
<keyword evidence="3" id="KW-1185">Reference proteome</keyword>
<protein>
    <submittedName>
        <fullName evidence="2">Transmembrane amino acid transporter protein</fullName>
    </submittedName>
</protein>
<dbReference type="AlphaFoldDB" id="A0A1J4K125"/>
<feature type="transmembrane region" description="Helical" evidence="1">
    <location>
        <begin position="353"/>
        <end position="370"/>
    </location>
</feature>
<feature type="transmembrane region" description="Helical" evidence="1">
    <location>
        <begin position="163"/>
        <end position="181"/>
    </location>
</feature>
<dbReference type="GO" id="GO:0015179">
    <property type="term" value="F:L-amino acid transmembrane transporter activity"/>
    <property type="evidence" value="ECO:0007669"/>
    <property type="project" value="TreeGrafter"/>
</dbReference>
<proteinExistence type="predicted"/>
<dbReference type="EMBL" id="MLAK01000769">
    <property type="protein sequence ID" value="OHT05129.1"/>
    <property type="molecule type" value="Genomic_DNA"/>
</dbReference>
<dbReference type="VEuPathDB" id="TrichDB:TRFO_27260"/>
<keyword evidence="1 2" id="KW-0812">Transmembrane</keyword>
<accession>A0A1J4K125</accession>
<gene>
    <name evidence="2" type="ORF">TRFO_27260</name>
</gene>